<dbReference type="AlphaFoldDB" id="A0A2P6PEA5"/>
<dbReference type="Pfam" id="PF20428">
    <property type="entry name" value="Sey1_3HB"/>
    <property type="match status" value="1"/>
</dbReference>
<evidence type="ECO:0000259" key="1">
    <source>
        <dbReference type="Pfam" id="PF20428"/>
    </source>
</evidence>
<dbReference type="PANTHER" id="PTHR45923">
    <property type="entry name" value="PROTEIN SEY1"/>
    <property type="match status" value="1"/>
</dbReference>
<dbReference type="Gramene" id="PRQ20256">
    <property type="protein sequence ID" value="PRQ20256"/>
    <property type="gene ID" value="RchiOBHm_Chr7g0226161"/>
</dbReference>
<dbReference type="PANTHER" id="PTHR45923:SF20">
    <property type="entry name" value="PROTEIN ROOT HAIR DEFECTIVE 3 HOMOLOG 2"/>
    <property type="match status" value="1"/>
</dbReference>
<name>A0A2P6PEA5_ROSCH</name>
<sequence>MVENSCSLKKVVLEIVYTSDGCGSCEYACKSCDGYTCVEVVALSHYVYERKKFEEEVAELRQRFSNSISPEGLAGGDRNGVVPASGFSFSAQHIWKQIKQNKDLDLPSLNVMVANVRCEEIANEIFNQLTTNQDWLKLEEAVKIGIVEGFGEMFVHPAYTTLINNIRFRTFKEFKVKLQQALDNKEDIDASVQTLTESSIIEFNHGCTDAAIKDANWDVSSTRNILSSDIKGHAETASVFEDLKRVNLKDKVTIYYTHTHI</sequence>
<dbReference type="GO" id="GO:0005783">
    <property type="term" value="C:endoplasmic reticulum"/>
    <property type="evidence" value="ECO:0007669"/>
    <property type="project" value="TreeGrafter"/>
</dbReference>
<dbReference type="GO" id="GO:0003924">
    <property type="term" value="F:GTPase activity"/>
    <property type="evidence" value="ECO:0007669"/>
    <property type="project" value="TreeGrafter"/>
</dbReference>
<reference evidence="2 3" key="1">
    <citation type="journal article" date="2018" name="Nat. Genet.">
        <title>The Rosa genome provides new insights in the design of modern roses.</title>
        <authorList>
            <person name="Bendahmane M."/>
        </authorList>
    </citation>
    <scope>NUCLEOTIDE SEQUENCE [LARGE SCALE GENOMIC DNA]</scope>
    <source>
        <strain evidence="3">cv. Old Blush</strain>
    </source>
</reference>
<feature type="domain" description="Sey1/RHD3-like three-helix bundle" evidence="1">
    <location>
        <begin position="154"/>
        <end position="239"/>
    </location>
</feature>
<gene>
    <name evidence="2" type="ORF">RchiOBHm_Chr7g0226161</name>
</gene>
<dbReference type="GO" id="GO:0016320">
    <property type="term" value="P:endoplasmic reticulum membrane fusion"/>
    <property type="evidence" value="ECO:0007669"/>
    <property type="project" value="TreeGrafter"/>
</dbReference>
<accession>A0A2P6PEA5</accession>
<dbReference type="InterPro" id="IPR046758">
    <property type="entry name" value="Sey1/RHD3-like_3HB"/>
</dbReference>
<proteinExistence type="predicted"/>
<protein>
    <recommendedName>
        <fullName evidence="1">Sey1/RHD3-like three-helix bundle domain-containing protein</fullName>
    </recommendedName>
</protein>
<dbReference type="Pfam" id="PF05879">
    <property type="entry name" value="RHD3_GTPase"/>
    <property type="match status" value="1"/>
</dbReference>
<dbReference type="InterPro" id="IPR008803">
    <property type="entry name" value="RHD3/Sey1"/>
</dbReference>
<evidence type="ECO:0000313" key="2">
    <source>
        <dbReference type="EMBL" id="PRQ20256.1"/>
    </source>
</evidence>
<comment type="caution">
    <text evidence="2">The sequence shown here is derived from an EMBL/GenBank/DDBJ whole genome shotgun (WGS) entry which is preliminary data.</text>
</comment>
<keyword evidence="3" id="KW-1185">Reference proteome</keyword>
<dbReference type="EMBL" id="PDCK01000045">
    <property type="protein sequence ID" value="PRQ20256.1"/>
    <property type="molecule type" value="Genomic_DNA"/>
</dbReference>
<organism evidence="2 3">
    <name type="scientific">Rosa chinensis</name>
    <name type="common">China rose</name>
    <dbReference type="NCBI Taxonomy" id="74649"/>
    <lineage>
        <taxon>Eukaryota</taxon>
        <taxon>Viridiplantae</taxon>
        <taxon>Streptophyta</taxon>
        <taxon>Embryophyta</taxon>
        <taxon>Tracheophyta</taxon>
        <taxon>Spermatophyta</taxon>
        <taxon>Magnoliopsida</taxon>
        <taxon>eudicotyledons</taxon>
        <taxon>Gunneridae</taxon>
        <taxon>Pentapetalae</taxon>
        <taxon>rosids</taxon>
        <taxon>fabids</taxon>
        <taxon>Rosales</taxon>
        <taxon>Rosaceae</taxon>
        <taxon>Rosoideae</taxon>
        <taxon>Rosoideae incertae sedis</taxon>
        <taxon>Rosa</taxon>
    </lineage>
</organism>
<dbReference type="Proteomes" id="UP000238479">
    <property type="component" value="Chromosome 7"/>
</dbReference>
<evidence type="ECO:0000313" key="3">
    <source>
        <dbReference type="Proteomes" id="UP000238479"/>
    </source>
</evidence>